<comment type="catalytic activity">
    <reaction evidence="13">
        <text>9-octadecanoyloxy-octadecanoate + H2O = 9-hydroxy-octadecanoate + octadecanoate + H(+)</text>
        <dbReference type="Rhea" id="RHEA:52096"/>
        <dbReference type="ChEBI" id="CHEBI:15377"/>
        <dbReference type="ChEBI" id="CHEBI:15378"/>
        <dbReference type="ChEBI" id="CHEBI:25629"/>
        <dbReference type="ChEBI" id="CHEBI:136286"/>
        <dbReference type="ChEBI" id="CHEBI:136373"/>
    </reaction>
    <physiologicalReaction direction="left-to-right" evidence="13">
        <dbReference type="Rhea" id="RHEA:52097"/>
    </physiologicalReaction>
</comment>
<evidence type="ECO:0000256" key="17">
    <source>
        <dbReference type="SAM" id="Phobius"/>
    </source>
</evidence>
<evidence type="ECO:0000256" key="4">
    <source>
        <dbReference type="ARBA" id="ARBA00022692"/>
    </source>
</evidence>
<keyword evidence="4 17" id="KW-0812">Transmembrane</keyword>
<protein>
    <recommendedName>
        <fullName evidence="20">Androgen-dependent TFPI-regulating protein-like</fullName>
    </recommendedName>
</protein>
<keyword evidence="5 17" id="KW-1133">Transmembrane helix</keyword>
<comment type="catalytic activity">
    <reaction evidence="10">
        <text>12-octadecanoyloxy-octadecanoate + H2O = 12-hydroxyoctadecanoate + octadecanoate + H(+)</text>
        <dbReference type="Rhea" id="RHEA:52080"/>
        <dbReference type="ChEBI" id="CHEBI:15377"/>
        <dbReference type="ChEBI" id="CHEBI:15378"/>
        <dbReference type="ChEBI" id="CHEBI:25629"/>
        <dbReference type="ChEBI" id="CHEBI:84201"/>
        <dbReference type="ChEBI" id="CHEBI:136330"/>
    </reaction>
    <physiologicalReaction direction="left-to-right" evidence="10">
        <dbReference type="Rhea" id="RHEA:52081"/>
    </physiologicalReaction>
</comment>
<comment type="catalytic activity">
    <reaction evidence="1">
        <text>9-(9Z-hexadecenoyloxy)-octadecanoate + H2O = (9Z)-hexadecenoate + 9-hydroxy-octadecanoate + H(+)</text>
        <dbReference type="Rhea" id="RHEA:52068"/>
        <dbReference type="ChEBI" id="CHEBI:15377"/>
        <dbReference type="ChEBI" id="CHEBI:15378"/>
        <dbReference type="ChEBI" id="CHEBI:32372"/>
        <dbReference type="ChEBI" id="CHEBI:136286"/>
        <dbReference type="ChEBI" id="CHEBI:136309"/>
    </reaction>
    <physiologicalReaction direction="left-to-right" evidence="1">
        <dbReference type="Rhea" id="RHEA:52069"/>
    </physiologicalReaction>
</comment>
<evidence type="ECO:0000256" key="8">
    <source>
        <dbReference type="ARBA" id="ARBA00047427"/>
    </source>
</evidence>
<accession>A0AAD7Y6X7</accession>
<comment type="catalytic activity">
    <reaction evidence="11">
        <text>12-(9Z-octadecenoyloxy)-octadecanoate + H2O = 12-hydroxyoctadecanoate + (9Z)-octadecenoate + H(+)</text>
        <dbReference type="Rhea" id="RHEA:52060"/>
        <dbReference type="ChEBI" id="CHEBI:15377"/>
        <dbReference type="ChEBI" id="CHEBI:15378"/>
        <dbReference type="ChEBI" id="CHEBI:30823"/>
        <dbReference type="ChEBI" id="CHEBI:84201"/>
        <dbReference type="ChEBI" id="CHEBI:136302"/>
    </reaction>
    <physiologicalReaction direction="left-to-right" evidence="11">
        <dbReference type="Rhea" id="RHEA:52061"/>
    </physiologicalReaction>
</comment>
<evidence type="ECO:0008006" key="20">
    <source>
        <dbReference type="Google" id="ProtNLM"/>
    </source>
</evidence>
<comment type="subcellular location">
    <subcellularLocation>
        <location evidence="2">Endomembrane system</location>
        <topology evidence="2">Multi-pass membrane protein</topology>
    </subcellularLocation>
</comment>
<dbReference type="InterPro" id="IPR006838">
    <property type="entry name" value="ADTRP_AIG1"/>
</dbReference>
<keyword evidence="19" id="KW-1185">Reference proteome</keyword>
<dbReference type="Pfam" id="PF04750">
    <property type="entry name" value="Far-17a_AIG1"/>
    <property type="match status" value="1"/>
</dbReference>
<dbReference type="PANTHER" id="PTHR10989">
    <property type="entry name" value="ANDROGEN-INDUCED PROTEIN 1-RELATED"/>
    <property type="match status" value="1"/>
</dbReference>
<evidence type="ECO:0000256" key="3">
    <source>
        <dbReference type="ARBA" id="ARBA00009300"/>
    </source>
</evidence>
<evidence type="ECO:0000313" key="19">
    <source>
        <dbReference type="Proteomes" id="UP001231518"/>
    </source>
</evidence>
<feature type="transmembrane region" description="Helical" evidence="17">
    <location>
        <begin position="182"/>
        <end position="199"/>
    </location>
</feature>
<evidence type="ECO:0000256" key="12">
    <source>
        <dbReference type="ARBA" id="ARBA00048800"/>
    </source>
</evidence>
<feature type="transmembrane region" description="Helical" evidence="17">
    <location>
        <begin position="140"/>
        <end position="162"/>
    </location>
</feature>
<evidence type="ECO:0000256" key="5">
    <source>
        <dbReference type="ARBA" id="ARBA00022989"/>
    </source>
</evidence>
<dbReference type="EMBL" id="JARGEI010000031">
    <property type="protein sequence ID" value="KAJ8704524.1"/>
    <property type="molecule type" value="Genomic_DNA"/>
</dbReference>
<comment type="catalytic activity">
    <reaction evidence="12">
        <text>9-(9Z-octadecenoyloxy)-octadecanoate + H2O = 9-hydroxy-octadecanoate + (9Z)-octadecenoate + H(+)</text>
        <dbReference type="Rhea" id="RHEA:52048"/>
        <dbReference type="ChEBI" id="CHEBI:15377"/>
        <dbReference type="ChEBI" id="CHEBI:15378"/>
        <dbReference type="ChEBI" id="CHEBI:30823"/>
        <dbReference type="ChEBI" id="CHEBI:136282"/>
        <dbReference type="ChEBI" id="CHEBI:136286"/>
    </reaction>
    <physiologicalReaction direction="left-to-right" evidence="12">
        <dbReference type="Rhea" id="RHEA:52049"/>
    </physiologicalReaction>
</comment>
<comment type="similarity">
    <text evidence="3">Belongs to the AIG1 family.</text>
</comment>
<comment type="catalytic activity">
    <reaction evidence="9">
        <text>9-hexadecanoyloxy-octadecanoate + H2O = 9-hydroxy-octadecanoate + hexadecanoate + H(+)</text>
        <dbReference type="Rhea" id="RHEA:52052"/>
        <dbReference type="ChEBI" id="CHEBI:7896"/>
        <dbReference type="ChEBI" id="CHEBI:15377"/>
        <dbReference type="ChEBI" id="CHEBI:15378"/>
        <dbReference type="ChEBI" id="CHEBI:83670"/>
        <dbReference type="ChEBI" id="CHEBI:136286"/>
    </reaction>
    <physiologicalReaction direction="left-to-right" evidence="9">
        <dbReference type="Rhea" id="RHEA:52053"/>
    </physiologicalReaction>
</comment>
<comment type="catalytic activity">
    <reaction evidence="15">
        <text>13-(9Z-hexadecenoyloxy)-octadecanoate + H2O = 13-hydroxy-octadecanoate + (9Z)-hexadecenoate + H(+)</text>
        <dbReference type="Rhea" id="RHEA:52076"/>
        <dbReference type="ChEBI" id="CHEBI:15377"/>
        <dbReference type="ChEBI" id="CHEBI:15378"/>
        <dbReference type="ChEBI" id="CHEBI:32372"/>
        <dbReference type="ChEBI" id="CHEBI:136304"/>
        <dbReference type="ChEBI" id="CHEBI:136315"/>
    </reaction>
    <physiologicalReaction direction="left-to-right" evidence="15">
        <dbReference type="Rhea" id="RHEA:52077"/>
    </physiologicalReaction>
</comment>
<dbReference type="GO" id="GO:0012505">
    <property type="term" value="C:endomembrane system"/>
    <property type="evidence" value="ECO:0007669"/>
    <property type="project" value="UniProtKB-SubCell"/>
</dbReference>
<gene>
    <name evidence="18" type="ORF">PYW07_011712</name>
</gene>
<evidence type="ECO:0000256" key="15">
    <source>
        <dbReference type="ARBA" id="ARBA00049322"/>
    </source>
</evidence>
<reference evidence="18" key="1">
    <citation type="submission" date="2023-03" db="EMBL/GenBank/DDBJ databases">
        <title>Chromosome-level genomes of two armyworms, Mythimna separata and Mythimna loreyi, provide insights into the biosynthesis and reception of sex pheromones.</title>
        <authorList>
            <person name="Zhao H."/>
        </authorList>
    </citation>
    <scope>NUCLEOTIDE SEQUENCE</scope>
    <source>
        <strain evidence="18">BeijingLab</strain>
        <tissue evidence="18">Pupa</tissue>
    </source>
</reference>
<dbReference type="AlphaFoldDB" id="A0AAD7Y6X7"/>
<evidence type="ECO:0000256" key="6">
    <source>
        <dbReference type="ARBA" id="ARBA00023136"/>
    </source>
</evidence>
<evidence type="ECO:0000256" key="10">
    <source>
        <dbReference type="ARBA" id="ARBA00048680"/>
    </source>
</evidence>
<sequence length="289" mass="33519">MKVLICIPCLLKGSTRQQTWDTHHGGHTKYGILFVKRVLVSHYKSTSMSSSIYLRLLGQAVTLGLHASNSAVMFVSMQNQELMKDVAIRNMTSLQSRYLTVWNIGFQMFYFSLAFACDFLTVVGRDNLIPKSIRRFRQTFFSAVIFPVAVLIFTIFWPLFIYDRELLFPAFIDKIFSFKSNLIMHFCILPAALWELAFLPRLVPKTHRLNLGILMVIYIVYNALILHTYNQSGLFPYPIFTMTYGTIYFPLFLIFVLFLGLGSYMAQWKLYSLVWGQEKPRNEGKVKFS</sequence>
<feature type="transmembrane region" description="Helical" evidence="17">
    <location>
        <begin position="235"/>
        <end position="261"/>
    </location>
</feature>
<evidence type="ECO:0000313" key="18">
    <source>
        <dbReference type="EMBL" id="KAJ8704524.1"/>
    </source>
</evidence>
<evidence type="ECO:0000256" key="13">
    <source>
        <dbReference type="ARBA" id="ARBA00049221"/>
    </source>
</evidence>
<feature type="transmembrane region" description="Helical" evidence="17">
    <location>
        <begin position="211"/>
        <end position="229"/>
    </location>
</feature>
<comment type="catalytic activity">
    <reaction evidence="14">
        <text>13-(9Z-octadecenoyloxy)-octadecanoate + H2O = 13-hydroxy-octadecanoate + (9Z)-octadecenoate + H(+)</text>
        <dbReference type="Rhea" id="RHEA:52064"/>
        <dbReference type="ChEBI" id="CHEBI:15377"/>
        <dbReference type="ChEBI" id="CHEBI:15378"/>
        <dbReference type="ChEBI" id="CHEBI:30823"/>
        <dbReference type="ChEBI" id="CHEBI:136303"/>
        <dbReference type="ChEBI" id="CHEBI:136304"/>
    </reaction>
    <physiologicalReaction direction="left-to-right" evidence="14">
        <dbReference type="Rhea" id="RHEA:52065"/>
    </physiologicalReaction>
</comment>
<proteinExistence type="inferred from homology"/>
<dbReference type="PANTHER" id="PTHR10989:SF16">
    <property type="entry name" value="AT02829P-RELATED"/>
    <property type="match status" value="1"/>
</dbReference>
<comment type="caution">
    <text evidence="18">The sequence shown here is derived from an EMBL/GenBank/DDBJ whole genome shotgun (WGS) entry which is preliminary data.</text>
</comment>
<evidence type="ECO:0000256" key="2">
    <source>
        <dbReference type="ARBA" id="ARBA00004127"/>
    </source>
</evidence>
<keyword evidence="6 17" id="KW-0472">Membrane</keyword>
<comment type="catalytic activity">
    <reaction evidence="8">
        <text>13-octadecanoyloxy-octadecanoate + H2O = 13-hydroxy-octadecanoate + octadecanoate + H(+)</text>
        <dbReference type="Rhea" id="RHEA:52084"/>
        <dbReference type="ChEBI" id="CHEBI:15377"/>
        <dbReference type="ChEBI" id="CHEBI:15378"/>
        <dbReference type="ChEBI" id="CHEBI:25629"/>
        <dbReference type="ChEBI" id="CHEBI:136304"/>
        <dbReference type="ChEBI" id="CHEBI:136335"/>
    </reaction>
    <physiologicalReaction direction="left-to-right" evidence="8">
        <dbReference type="Rhea" id="RHEA:52085"/>
    </physiologicalReaction>
</comment>
<organism evidence="18 19">
    <name type="scientific">Mythimna separata</name>
    <name type="common">Oriental armyworm</name>
    <name type="synonym">Pseudaletia separata</name>
    <dbReference type="NCBI Taxonomy" id="271217"/>
    <lineage>
        <taxon>Eukaryota</taxon>
        <taxon>Metazoa</taxon>
        <taxon>Ecdysozoa</taxon>
        <taxon>Arthropoda</taxon>
        <taxon>Hexapoda</taxon>
        <taxon>Insecta</taxon>
        <taxon>Pterygota</taxon>
        <taxon>Neoptera</taxon>
        <taxon>Endopterygota</taxon>
        <taxon>Lepidoptera</taxon>
        <taxon>Glossata</taxon>
        <taxon>Ditrysia</taxon>
        <taxon>Noctuoidea</taxon>
        <taxon>Noctuidae</taxon>
        <taxon>Noctuinae</taxon>
        <taxon>Hadenini</taxon>
        <taxon>Mythimna</taxon>
    </lineage>
</organism>
<evidence type="ECO:0000256" key="16">
    <source>
        <dbReference type="ARBA" id="ARBA00049428"/>
    </source>
</evidence>
<evidence type="ECO:0000256" key="14">
    <source>
        <dbReference type="ARBA" id="ARBA00049296"/>
    </source>
</evidence>
<dbReference type="GO" id="GO:0016020">
    <property type="term" value="C:membrane"/>
    <property type="evidence" value="ECO:0007669"/>
    <property type="project" value="InterPro"/>
</dbReference>
<dbReference type="Proteomes" id="UP001231518">
    <property type="component" value="Chromosome 29"/>
</dbReference>
<evidence type="ECO:0000256" key="7">
    <source>
        <dbReference type="ARBA" id="ARBA00047368"/>
    </source>
</evidence>
<evidence type="ECO:0000256" key="1">
    <source>
        <dbReference type="ARBA" id="ARBA00000923"/>
    </source>
</evidence>
<name>A0AAD7Y6X7_MYTSE</name>
<feature type="transmembrane region" description="Helical" evidence="17">
    <location>
        <begin position="99"/>
        <end position="120"/>
    </location>
</feature>
<comment type="catalytic activity">
    <reaction evidence="7">
        <text>12-hexadecanoyloxy-octadecanoate + H2O = 12-hydroxyoctadecanoate + hexadecanoate + H(+)</text>
        <dbReference type="Rhea" id="RHEA:52056"/>
        <dbReference type="ChEBI" id="CHEBI:7896"/>
        <dbReference type="ChEBI" id="CHEBI:15377"/>
        <dbReference type="ChEBI" id="CHEBI:15378"/>
        <dbReference type="ChEBI" id="CHEBI:83677"/>
        <dbReference type="ChEBI" id="CHEBI:84201"/>
    </reaction>
    <physiologicalReaction direction="left-to-right" evidence="7">
        <dbReference type="Rhea" id="RHEA:52057"/>
    </physiologicalReaction>
</comment>
<comment type="catalytic activity">
    <reaction evidence="16">
        <text>12-(9Z-hexadecenoyloxy)-octadecanoate + H2O = 12-hydroxyoctadecanoate + (9Z)-hexadecenoate + H(+)</text>
        <dbReference type="Rhea" id="RHEA:52072"/>
        <dbReference type="ChEBI" id="CHEBI:15377"/>
        <dbReference type="ChEBI" id="CHEBI:15378"/>
        <dbReference type="ChEBI" id="CHEBI:32372"/>
        <dbReference type="ChEBI" id="CHEBI:84201"/>
        <dbReference type="ChEBI" id="CHEBI:136312"/>
    </reaction>
    <physiologicalReaction direction="left-to-right" evidence="16">
        <dbReference type="Rhea" id="RHEA:52073"/>
    </physiologicalReaction>
</comment>
<evidence type="ECO:0000256" key="9">
    <source>
        <dbReference type="ARBA" id="ARBA00047863"/>
    </source>
</evidence>
<evidence type="ECO:0000256" key="11">
    <source>
        <dbReference type="ARBA" id="ARBA00048701"/>
    </source>
</evidence>